<sequence>MEEKVLISGICPACKSQLNFDDYDRQYKLVVCPSCKNVFQIEKAKQLQEGILNSKEEVDNEESEDKYISLSYGAKQLKSGRISSYYCFITHEKLNLTKKVVADYPELLTIKIESQVNAYERQWKELEKIARAKDSSLNAEKEIEEHENLLKDSLRKVIRIDWKNYLKNEEFDIPEPEFNVPEPTEKDSLPKRNLLESIFSGYREKREIERSEYLKELNKEWKTAKELYKKNLEIWQKNKDKFEKEQNDWNESIEKQKELYEKGEKDGIETFYNYLLKDSIYPAKFPENIEVEYHEEEKALIVEYELPDLEDVPKFKGEKYVKSTGRTEQIELSESARESLYDKILYIIPIRTLHEIFNNDEFNNISSVAFNGFVDTLDKATGKTKIVYIMSLFVKKEDFLDLNLAEIDPKACFRGLKGIASSKLSQLAPIAPIMNMSREDRRFREGHDVMENVDDTVNVASMDWEEFEHLVREVFSKEFGEAGMEVKVTQSSRDLGVDAVAFDPDPLRGGKIIIQAKRYTNTVKVESVRALYGIMQDEGAMKGIIVTTSDYGPDAYKFAQGKPITLINGNNLLAMLEKYGHKAKIDLREAKKIMNQN</sequence>
<evidence type="ECO:0000313" key="4">
    <source>
        <dbReference type="Proteomes" id="UP000034075"/>
    </source>
</evidence>
<name>A0A0G0EW23_9BACT</name>
<dbReference type="Pfam" id="PF04471">
    <property type="entry name" value="Mrr_cat"/>
    <property type="match status" value="1"/>
</dbReference>
<evidence type="ECO:0000313" key="3">
    <source>
        <dbReference type="EMBL" id="KKQ11138.1"/>
    </source>
</evidence>
<evidence type="ECO:0000256" key="1">
    <source>
        <dbReference type="SAM" id="Coils"/>
    </source>
</evidence>
<comment type="caution">
    <text evidence="3">The sequence shown here is derived from an EMBL/GenBank/DDBJ whole genome shotgun (WGS) entry which is preliminary data.</text>
</comment>
<dbReference type="InterPro" id="IPR052906">
    <property type="entry name" value="Type_IV_Methyl-Rstrct_Enzyme"/>
</dbReference>
<dbReference type="SUPFAM" id="SSF52980">
    <property type="entry name" value="Restriction endonuclease-like"/>
    <property type="match status" value="1"/>
</dbReference>
<organism evidence="3 4">
    <name type="scientific">candidate division WS6 bacterium GW2011_GWC2_36_7</name>
    <dbReference type="NCBI Taxonomy" id="1619091"/>
    <lineage>
        <taxon>Bacteria</taxon>
        <taxon>Candidatus Dojkabacteria</taxon>
    </lineage>
</organism>
<protein>
    <recommendedName>
        <fullName evidence="2">Restriction endonuclease type IV Mrr domain-containing protein</fullName>
    </recommendedName>
</protein>
<dbReference type="PANTHER" id="PTHR30015:SF7">
    <property type="entry name" value="TYPE IV METHYL-DIRECTED RESTRICTION ENZYME ECOKMRR"/>
    <property type="match status" value="1"/>
</dbReference>
<dbReference type="InterPro" id="IPR011335">
    <property type="entry name" value="Restrct_endonuc-II-like"/>
</dbReference>
<proteinExistence type="predicted"/>
<feature type="coiled-coil region" evidence="1">
    <location>
        <begin position="129"/>
        <end position="156"/>
    </location>
</feature>
<dbReference type="GO" id="GO:0009307">
    <property type="term" value="P:DNA restriction-modification system"/>
    <property type="evidence" value="ECO:0007669"/>
    <property type="project" value="InterPro"/>
</dbReference>
<dbReference type="InterPro" id="IPR011856">
    <property type="entry name" value="tRNA_endonuc-like_dom_sf"/>
</dbReference>
<dbReference type="EMBL" id="LBSF01000040">
    <property type="protein sequence ID" value="KKQ11138.1"/>
    <property type="molecule type" value="Genomic_DNA"/>
</dbReference>
<dbReference type="PATRIC" id="fig|1619091.4.peg.485"/>
<dbReference type="InterPro" id="IPR007560">
    <property type="entry name" value="Restrct_endonuc_IV_Mrr"/>
</dbReference>
<feature type="domain" description="Restriction endonuclease type IV Mrr" evidence="2">
    <location>
        <begin position="460"/>
        <end position="576"/>
    </location>
</feature>
<accession>A0A0G0EW23</accession>
<evidence type="ECO:0000259" key="2">
    <source>
        <dbReference type="Pfam" id="PF04471"/>
    </source>
</evidence>
<feature type="coiled-coil region" evidence="1">
    <location>
        <begin position="218"/>
        <end position="259"/>
    </location>
</feature>
<dbReference type="GO" id="GO:0003677">
    <property type="term" value="F:DNA binding"/>
    <property type="evidence" value="ECO:0007669"/>
    <property type="project" value="InterPro"/>
</dbReference>
<dbReference type="PANTHER" id="PTHR30015">
    <property type="entry name" value="MRR RESTRICTION SYSTEM PROTEIN"/>
    <property type="match status" value="1"/>
</dbReference>
<dbReference type="AlphaFoldDB" id="A0A0G0EW23"/>
<dbReference type="Proteomes" id="UP000034075">
    <property type="component" value="Unassembled WGS sequence"/>
</dbReference>
<dbReference type="GO" id="GO:0015666">
    <property type="term" value="F:restriction endodeoxyribonuclease activity"/>
    <property type="evidence" value="ECO:0007669"/>
    <property type="project" value="TreeGrafter"/>
</dbReference>
<gene>
    <name evidence="3" type="ORF">US24_C0040G0005</name>
</gene>
<keyword evidence="1" id="KW-0175">Coiled coil</keyword>
<reference evidence="3 4" key="1">
    <citation type="journal article" date="2015" name="Nature">
        <title>rRNA introns, odd ribosomes, and small enigmatic genomes across a large radiation of phyla.</title>
        <authorList>
            <person name="Brown C.T."/>
            <person name="Hug L.A."/>
            <person name="Thomas B.C."/>
            <person name="Sharon I."/>
            <person name="Castelle C.J."/>
            <person name="Singh A."/>
            <person name="Wilkins M.J."/>
            <person name="Williams K.H."/>
            <person name="Banfield J.F."/>
        </authorList>
    </citation>
    <scope>NUCLEOTIDE SEQUENCE [LARGE SCALE GENOMIC DNA]</scope>
</reference>
<dbReference type="Gene3D" id="3.40.1350.10">
    <property type="match status" value="1"/>
</dbReference>